<proteinExistence type="predicted"/>
<feature type="compositionally biased region" description="Basic and acidic residues" evidence="1">
    <location>
        <begin position="98"/>
        <end position="118"/>
    </location>
</feature>
<keyword evidence="2" id="KW-1185">Reference proteome</keyword>
<reference evidence="3" key="1">
    <citation type="submission" date="2022-11" db="UniProtKB">
        <authorList>
            <consortium name="WormBaseParasite"/>
        </authorList>
    </citation>
    <scope>IDENTIFICATION</scope>
</reference>
<evidence type="ECO:0000256" key="1">
    <source>
        <dbReference type="SAM" id="MobiDB-lite"/>
    </source>
</evidence>
<organism evidence="2 3">
    <name type="scientific">Plectus sambesii</name>
    <dbReference type="NCBI Taxonomy" id="2011161"/>
    <lineage>
        <taxon>Eukaryota</taxon>
        <taxon>Metazoa</taxon>
        <taxon>Ecdysozoa</taxon>
        <taxon>Nematoda</taxon>
        <taxon>Chromadorea</taxon>
        <taxon>Plectida</taxon>
        <taxon>Plectina</taxon>
        <taxon>Plectoidea</taxon>
        <taxon>Plectidae</taxon>
        <taxon>Plectus</taxon>
    </lineage>
</organism>
<sequence length="118" mass="13965">MTQQPSRRLSEQQKLEVLNRDIILRLNEKLNKGLNQRCAEIVERNNSMQTQPEPRRLSLQLHHMHQRPFSPSRQRLHHRAAERKASYTQPPCSPQPLRQEKMTAHVEQEKDNDDGTKN</sequence>
<feature type="region of interest" description="Disordered" evidence="1">
    <location>
        <begin position="60"/>
        <end position="118"/>
    </location>
</feature>
<dbReference type="Proteomes" id="UP000887566">
    <property type="component" value="Unplaced"/>
</dbReference>
<dbReference type="WBParaSite" id="PSAMB.scaffold2063size25640.g16300.t1">
    <property type="protein sequence ID" value="PSAMB.scaffold2063size25640.g16300.t1"/>
    <property type="gene ID" value="PSAMB.scaffold2063size25640.g16300"/>
</dbReference>
<evidence type="ECO:0000313" key="3">
    <source>
        <dbReference type="WBParaSite" id="PSAMB.scaffold2063size25640.g16300.t1"/>
    </source>
</evidence>
<name>A0A914VL51_9BILA</name>
<protein>
    <submittedName>
        <fullName evidence="3">Uncharacterized protein</fullName>
    </submittedName>
</protein>
<accession>A0A914VL51</accession>
<evidence type="ECO:0000313" key="2">
    <source>
        <dbReference type="Proteomes" id="UP000887566"/>
    </source>
</evidence>
<dbReference type="AlphaFoldDB" id="A0A914VL51"/>